<dbReference type="PANTHER" id="PTHR48039:SF5">
    <property type="entry name" value="RNA-BINDING PROTEIN 28"/>
    <property type="match status" value="1"/>
</dbReference>
<feature type="compositionally biased region" description="Acidic residues" evidence="6">
    <location>
        <begin position="317"/>
        <end position="335"/>
    </location>
</feature>
<dbReference type="Proteomes" id="UP000757232">
    <property type="component" value="Unassembled WGS sequence"/>
</dbReference>
<evidence type="ECO:0000256" key="2">
    <source>
        <dbReference type="ARBA" id="ARBA00022737"/>
    </source>
</evidence>
<proteinExistence type="predicted"/>
<evidence type="ECO:0000313" key="9">
    <source>
        <dbReference type="Proteomes" id="UP000757232"/>
    </source>
</evidence>
<dbReference type="SMART" id="SM00360">
    <property type="entry name" value="RRM"/>
    <property type="match status" value="4"/>
</dbReference>
<dbReference type="GO" id="GO:0005730">
    <property type="term" value="C:nucleolus"/>
    <property type="evidence" value="ECO:0007669"/>
    <property type="project" value="TreeGrafter"/>
</dbReference>
<feature type="domain" description="RRM" evidence="7">
    <location>
        <begin position="431"/>
        <end position="546"/>
    </location>
</feature>
<dbReference type="InterPro" id="IPR000504">
    <property type="entry name" value="RRM_dom"/>
</dbReference>
<keyword evidence="2" id="KW-0677">Repeat</keyword>
<dbReference type="GO" id="GO:0003729">
    <property type="term" value="F:mRNA binding"/>
    <property type="evidence" value="ECO:0007669"/>
    <property type="project" value="TreeGrafter"/>
</dbReference>
<keyword evidence="4" id="KW-0539">Nucleus</keyword>
<gene>
    <name evidence="8" type="ORF">A7U60_g4558</name>
</gene>
<keyword evidence="9" id="KW-1185">Reference proteome</keyword>
<dbReference type="AlphaFoldDB" id="A0A9Q5HYN9"/>
<feature type="domain" description="RRM" evidence="7">
    <location>
        <begin position="210"/>
        <end position="299"/>
    </location>
</feature>
<feature type="region of interest" description="Disordered" evidence="6">
    <location>
        <begin position="824"/>
        <end position="914"/>
    </location>
</feature>
<keyword evidence="3 5" id="KW-0694">RNA-binding</keyword>
<evidence type="ECO:0000256" key="3">
    <source>
        <dbReference type="ARBA" id="ARBA00022884"/>
    </source>
</evidence>
<feature type="region of interest" description="Disordered" evidence="6">
    <location>
        <begin position="300"/>
        <end position="347"/>
    </location>
</feature>
<dbReference type="OrthoDB" id="267048at2759"/>
<evidence type="ECO:0000256" key="6">
    <source>
        <dbReference type="SAM" id="MobiDB-lite"/>
    </source>
</evidence>
<evidence type="ECO:0000313" key="8">
    <source>
        <dbReference type="EMBL" id="OCB88356.1"/>
    </source>
</evidence>
<evidence type="ECO:0000259" key="7">
    <source>
        <dbReference type="PROSITE" id="PS50102"/>
    </source>
</evidence>
<dbReference type="SUPFAM" id="SSF54928">
    <property type="entry name" value="RNA-binding domain, RBD"/>
    <property type="match status" value="2"/>
</dbReference>
<dbReference type="InterPro" id="IPR012677">
    <property type="entry name" value="Nucleotide-bd_a/b_plait_sf"/>
</dbReference>
<comment type="subcellular location">
    <subcellularLocation>
        <location evidence="1">Nucleus</location>
    </subcellularLocation>
</comment>
<sequence>MSEDAVVLGKRKQRDADDQRPSGSTLFVSNLPYTATSTDLKTLFSDFAPVRSAFVVLEDNVSKGVGYVSFAITEDAKSTLDTIERDGLELNGRKLRPKEGSTEKKVNSDKASGIPQVPHPKTPKDPNAIRTLLISGLPGSIEKKALWKKIRKYEGAESVELLEGEPGLMLSSRVPVALLMPLTNCTRISTKAVPAKKEDSNSSAAPSRASRLIVRNLPWDITEKDLRALFLPFGPVYSINIPMNNPSAEDAKDDNRRPRAKGFAFVWFFSRKDAEKAIAGINGRAIEAGSIVAPTLNKKERQRLRRQLREKTKIDTGEDPENEDDNSSGDEDTIESSENAPKTSGAGSRILAVDWALSKDKWEEAKAKTLDEQPTESEETSENEAESSSDLRDEDDSESESGSDEALEDDEERSVAEEPIKPTLPQTDVGTTLFVRNLPFDATEDELRVLFRTFGPLRYARITVDAETGRSRGTGFACFWNKEDADKAIQQSELLSREAGISTPAVAPNKKNPFSLPSLLTPDPSSSLAQPLVLHGRTLDVARAVTRDEAVRLKDEGERQREKADKRNLYLLREGVIFPSSPAAASLSATEIEKRQASFNARRNVLKSNPLLYVSKARLSMRQIPLFVSDRILKRLGIHAMRAFEEEVKRGEREPLSAEEMRADDEIVHTEEGVESKKKRKGKKADRETGVKQAKIVRQANRVDPLTDKGRSRGYGFLEMKRHSDALRVLRWSNNNRSLYALLEEWWKDEVRDLIKILETGNAKPKSKADANGEGDEDIEARLRRLKGELERLKSSEGRAKGSKKTLIVEFSIENAQVVNRRKENIEASKSKPKRARSASIVSGDDDGEVDAESNGATPTKRRKIAKSSAAKSGLKSVTKIEASGGGPMESEKSIGSIIGRKRKMRKAKGKGKA</sequence>
<feature type="compositionally biased region" description="Basic and acidic residues" evidence="6">
    <location>
        <begin position="307"/>
        <end position="316"/>
    </location>
</feature>
<evidence type="ECO:0000256" key="4">
    <source>
        <dbReference type="ARBA" id="ARBA00023242"/>
    </source>
</evidence>
<reference evidence="8" key="1">
    <citation type="submission" date="2016-06" db="EMBL/GenBank/DDBJ databases">
        <title>Draft Genome sequence of the fungus Inonotus baumii.</title>
        <authorList>
            <person name="Zhu H."/>
            <person name="Lin W."/>
        </authorList>
    </citation>
    <scope>NUCLEOTIDE SEQUENCE</scope>
    <source>
        <strain evidence="8">821</strain>
    </source>
</reference>
<dbReference type="FunFam" id="3.30.70.330:FF:000406">
    <property type="entry name" value="Related to Nucleolar protein NOP4"/>
    <property type="match status" value="1"/>
</dbReference>
<feature type="region of interest" description="Disordered" evidence="6">
    <location>
        <begin position="667"/>
        <end position="692"/>
    </location>
</feature>
<feature type="compositionally biased region" description="Basic and acidic residues" evidence="6">
    <location>
        <begin position="93"/>
        <end position="108"/>
    </location>
</feature>
<accession>A0A9Q5HYN9</accession>
<dbReference type="InterPro" id="IPR051945">
    <property type="entry name" value="RRM_MRD1_RNA_proc_ribogen"/>
</dbReference>
<feature type="region of interest" description="Disordered" evidence="6">
    <location>
        <begin position="93"/>
        <end position="126"/>
    </location>
</feature>
<feature type="compositionally biased region" description="Acidic residues" evidence="6">
    <location>
        <begin position="373"/>
        <end position="412"/>
    </location>
</feature>
<dbReference type="InterPro" id="IPR034808">
    <property type="entry name" value="Nop4p_RRM3"/>
</dbReference>
<dbReference type="PROSITE" id="PS50102">
    <property type="entry name" value="RRM"/>
    <property type="match status" value="3"/>
</dbReference>
<comment type="caution">
    <text evidence="8">The sequence shown here is derived from an EMBL/GenBank/DDBJ whole genome shotgun (WGS) entry which is preliminary data.</text>
</comment>
<dbReference type="Gene3D" id="3.30.70.330">
    <property type="match status" value="4"/>
</dbReference>
<organism evidence="8 9">
    <name type="scientific">Sanghuangporus baumii</name>
    <name type="common">Phellinus baumii</name>
    <dbReference type="NCBI Taxonomy" id="108892"/>
    <lineage>
        <taxon>Eukaryota</taxon>
        <taxon>Fungi</taxon>
        <taxon>Dikarya</taxon>
        <taxon>Basidiomycota</taxon>
        <taxon>Agaricomycotina</taxon>
        <taxon>Agaricomycetes</taxon>
        <taxon>Hymenochaetales</taxon>
        <taxon>Hymenochaetaceae</taxon>
        <taxon>Sanghuangporus</taxon>
    </lineage>
</organism>
<feature type="compositionally biased region" description="Polar residues" evidence="6">
    <location>
        <begin position="336"/>
        <end position="346"/>
    </location>
</feature>
<dbReference type="InterPro" id="IPR035979">
    <property type="entry name" value="RBD_domain_sf"/>
</dbReference>
<evidence type="ECO:0000256" key="5">
    <source>
        <dbReference type="PROSITE-ProRule" id="PRU00176"/>
    </source>
</evidence>
<name>A0A9Q5HYN9_SANBA</name>
<feature type="region of interest" description="Disordered" evidence="6">
    <location>
        <begin position="1"/>
        <end position="26"/>
    </location>
</feature>
<feature type="compositionally biased region" description="Basic and acidic residues" evidence="6">
    <location>
        <begin position="667"/>
        <end position="676"/>
    </location>
</feature>
<protein>
    <submittedName>
        <fullName evidence="8">RNA-binding domain-containing protein</fullName>
    </submittedName>
</protein>
<feature type="compositionally biased region" description="Basic residues" evidence="6">
    <location>
        <begin position="900"/>
        <end position="914"/>
    </location>
</feature>
<feature type="domain" description="RRM" evidence="7">
    <location>
        <begin position="24"/>
        <end position="102"/>
    </location>
</feature>
<dbReference type="CDD" id="cd12676">
    <property type="entry name" value="RRM3_Nop4p"/>
    <property type="match status" value="1"/>
</dbReference>
<evidence type="ECO:0000256" key="1">
    <source>
        <dbReference type="ARBA" id="ARBA00004123"/>
    </source>
</evidence>
<dbReference type="PANTHER" id="PTHR48039">
    <property type="entry name" value="RNA-BINDING MOTIF PROTEIN 14B"/>
    <property type="match status" value="1"/>
</dbReference>
<dbReference type="EMBL" id="LNZH02000180">
    <property type="protein sequence ID" value="OCB88356.1"/>
    <property type="molecule type" value="Genomic_DNA"/>
</dbReference>
<dbReference type="Pfam" id="PF00076">
    <property type="entry name" value="RRM_1"/>
    <property type="match status" value="3"/>
</dbReference>
<feature type="region of interest" description="Disordered" evidence="6">
    <location>
        <begin position="366"/>
        <end position="427"/>
    </location>
</feature>